<evidence type="ECO:0000313" key="14">
    <source>
        <dbReference type="Proteomes" id="UP000199595"/>
    </source>
</evidence>
<dbReference type="PANTHER" id="PTHR30329:SF21">
    <property type="entry name" value="LIPOPROTEIN YIAD-RELATED"/>
    <property type="match status" value="1"/>
</dbReference>
<proteinExistence type="predicted"/>
<dbReference type="EMBL" id="FNNJ01000007">
    <property type="protein sequence ID" value="SDX63292.1"/>
    <property type="molecule type" value="Genomic_DNA"/>
</dbReference>
<dbReference type="Pfam" id="PF02412">
    <property type="entry name" value="TSP_3"/>
    <property type="match status" value="2"/>
</dbReference>
<dbReference type="Proteomes" id="UP000199595">
    <property type="component" value="Unassembled WGS sequence"/>
</dbReference>
<dbReference type="GO" id="GO:0007155">
    <property type="term" value="P:cell adhesion"/>
    <property type="evidence" value="ECO:0007669"/>
    <property type="project" value="InterPro"/>
</dbReference>
<dbReference type="InterPro" id="IPR006665">
    <property type="entry name" value="OmpA-like"/>
</dbReference>
<dbReference type="GO" id="GO:0015288">
    <property type="term" value="F:porin activity"/>
    <property type="evidence" value="ECO:0007669"/>
    <property type="project" value="UniProtKB-KW"/>
</dbReference>
<feature type="signal peptide" evidence="11">
    <location>
        <begin position="1"/>
        <end position="25"/>
    </location>
</feature>
<dbReference type="Gene3D" id="3.30.1330.60">
    <property type="entry name" value="OmpA-like domain"/>
    <property type="match status" value="1"/>
</dbReference>
<dbReference type="Gene3D" id="2.40.160.20">
    <property type="match status" value="1"/>
</dbReference>
<keyword evidence="7" id="KW-0626">Porin</keyword>
<dbReference type="STRING" id="762486.SAMN05444411_10794"/>
<dbReference type="RefSeq" id="WP_090124170.1">
    <property type="nucleotide sequence ID" value="NZ_FNNJ01000007.1"/>
</dbReference>
<dbReference type="GO" id="GO:0006811">
    <property type="term" value="P:monoatomic ion transport"/>
    <property type="evidence" value="ECO:0007669"/>
    <property type="project" value="UniProtKB-KW"/>
</dbReference>
<gene>
    <name evidence="13" type="ORF">SAMN05444411_10794</name>
</gene>
<keyword evidence="6" id="KW-0406">Ion transport</keyword>
<keyword evidence="2" id="KW-0813">Transport</keyword>
<evidence type="ECO:0000256" key="4">
    <source>
        <dbReference type="ARBA" id="ARBA00022692"/>
    </source>
</evidence>
<keyword evidence="5 11" id="KW-0732">Signal</keyword>
<evidence type="ECO:0000259" key="12">
    <source>
        <dbReference type="PROSITE" id="PS51123"/>
    </source>
</evidence>
<keyword evidence="9" id="KW-0998">Cell outer membrane</keyword>
<dbReference type="CDD" id="cd07185">
    <property type="entry name" value="OmpA_C-like"/>
    <property type="match status" value="1"/>
</dbReference>
<feature type="chain" id="PRO_5011627475" evidence="11">
    <location>
        <begin position="26"/>
        <end position="453"/>
    </location>
</feature>
<evidence type="ECO:0000256" key="6">
    <source>
        <dbReference type="ARBA" id="ARBA00023065"/>
    </source>
</evidence>
<keyword evidence="14" id="KW-1185">Reference proteome</keyword>
<sequence>MKIKYLHSKILLFLFVTVFSFNGNCQDKDNPWLIGFGVNAVDHYSANKKDIGKFFDYKNYNYIKAPSKLSLARYLSPSFNVELSGSINKITKNRYVKAIASDKYIAIDANAIYDANKIIGETGWFDPYLLGGFGFNYENSESAISYNGGAGAKLWFTDKFGAKVQTVLKYFTGDSNYRHFQHSASLIYKFGGYDEDNDGVYDKNDKCPSVFGLAEFNGCPDSDDDGIQDSEDKCPNVFGLASLAGCPDADGDGVTDKEDRCVYIKGIAKHGGCPDSDGDGIIDQRDACPTKSGPLSNKGCPELDTDGDGVVDKYDKCKFEKGVLSNNGCPKVNVKKNLEKKLTELASSILFKSGSDVFYKQYESNLNQIAELMSGYKDLKFQIQGHTDSQGAEEANLDLSRKRVNKVLNYLVTRGVNQLNLNVKGFGESMPIATNETAEGRAANRRVEIKIID</sequence>
<dbReference type="GO" id="GO:0046930">
    <property type="term" value="C:pore complex"/>
    <property type="evidence" value="ECO:0007669"/>
    <property type="project" value="UniProtKB-KW"/>
</dbReference>
<protein>
    <submittedName>
        <fullName evidence="13">Outer membrane protein OmpA</fullName>
    </submittedName>
</protein>
<dbReference type="PRINTS" id="PR01021">
    <property type="entry name" value="OMPADOMAIN"/>
</dbReference>
<dbReference type="AlphaFoldDB" id="A0A1H3D9U8"/>
<evidence type="ECO:0000256" key="8">
    <source>
        <dbReference type="ARBA" id="ARBA00023136"/>
    </source>
</evidence>
<dbReference type="SUPFAM" id="SSF103088">
    <property type="entry name" value="OmpA-like"/>
    <property type="match status" value="1"/>
</dbReference>
<feature type="domain" description="OmpA-like" evidence="12">
    <location>
        <begin position="338"/>
        <end position="453"/>
    </location>
</feature>
<dbReference type="InterPro" id="IPR006664">
    <property type="entry name" value="OMP_bac"/>
</dbReference>
<evidence type="ECO:0000256" key="11">
    <source>
        <dbReference type="SAM" id="SignalP"/>
    </source>
</evidence>
<dbReference type="InterPro" id="IPR011250">
    <property type="entry name" value="OMP/PagP_B-barrel"/>
</dbReference>
<evidence type="ECO:0000256" key="7">
    <source>
        <dbReference type="ARBA" id="ARBA00023114"/>
    </source>
</evidence>
<dbReference type="GO" id="GO:0009279">
    <property type="term" value="C:cell outer membrane"/>
    <property type="evidence" value="ECO:0007669"/>
    <property type="project" value="UniProtKB-SubCell"/>
</dbReference>
<evidence type="ECO:0000313" key="13">
    <source>
        <dbReference type="EMBL" id="SDX63292.1"/>
    </source>
</evidence>
<name>A0A1H3D9U8_9FLAO</name>
<organism evidence="13 14">
    <name type="scientific">Lutibacter oricola</name>
    <dbReference type="NCBI Taxonomy" id="762486"/>
    <lineage>
        <taxon>Bacteria</taxon>
        <taxon>Pseudomonadati</taxon>
        <taxon>Bacteroidota</taxon>
        <taxon>Flavobacteriia</taxon>
        <taxon>Flavobacteriales</taxon>
        <taxon>Flavobacteriaceae</taxon>
        <taxon>Lutibacter</taxon>
    </lineage>
</organism>
<reference evidence="13 14" key="1">
    <citation type="submission" date="2016-10" db="EMBL/GenBank/DDBJ databases">
        <authorList>
            <person name="de Groot N.N."/>
        </authorList>
    </citation>
    <scope>NUCLEOTIDE SEQUENCE [LARGE SCALE GENOMIC DNA]</scope>
    <source>
        <strain evidence="13 14">DSM 24956</strain>
    </source>
</reference>
<dbReference type="Pfam" id="PF00691">
    <property type="entry name" value="OmpA"/>
    <property type="match status" value="1"/>
</dbReference>
<dbReference type="PANTHER" id="PTHR30329">
    <property type="entry name" value="STATOR ELEMENT OF FLAGELLAR MOTOR COMPLEX"/>
    <property type="match status" value="1"/>
</dbReference>
<dbReference type="InterPro" id="IPR036737">
    <property type="entry name" value="OmpA-like_sf"/>
</dbReference>
<dbReference type="PROSITE" id="PS51123">
    <property type="entry name" value="OMPA_2"/>
    <property type="match status" value="1"/>
</dbReference>
<dbReference type="GO" id="GO:0005509">
    <property type="term" value="F:calcium ion binding"/>
    <property type="evidence" value="ECO:0007669"/>
    <property type="project" value="InterPro"/>
</dbReference>
<dbReference type="SUPFAM" id="SSF103647">
    <property type="entry name" value="TSP type-3 repeat"/>
    <property type="match status" value="2"/>
</dbReference>
<dbReference type="InterPro" id="IPR003367">
    <property type="entry name" value="Thrombospondin_3-like_rpt"/>
</dbReference>
<dbReference type="SUPFAM" id="SSF56925">
    <property type="entry name" value="OMPA-like"/>
    <property type="match status" value="1"/>
</dbReference>
<comment type="subcellular location">
    <subcellularLocation>
        <location evidence="1">Cell outer membrane</location>
        <topology evidence="1">Multi-pass membrane protein</topology>
    </subcellularLocation>
</comment>
<accession>A0A1H3D9U8</accession>
<evidence type="ECO:0000256" key="5">
    <source>
        <dbReference type="ARBA" id="ARBA00022729"/>
    </source>
</evidence>
<keyword evidence="4" id="KW-0812">Transmembrane</keyword>
<evidence type="ECO:0000256" key="1">
    <source>
        <dbReference type="ARBA" id="ARBA00004571"/>
    </source>
</evidence>
<evidence type="ECO:0000256" key="3">
    <source>
        <dbReference type="ARBA" id="ARBA00022452"/>
    </source>
</evidence>
<evidence type="ECO:0000256" key="2">
    <source>
        <dbReference type="ARBA" id="ARBA00022448"/>
    </source>
</evidence>
<dbReference type="InterPro" id="IPR028974">
    <property type="entry name" value="TSP_type-3_rpt"/>
</dbReference>
<dbReference type="OrthoDB" id="9805336at2"/>
<evidence type="ECO:0000256" key="10">
    <source>
        <dbReference type="PROSITE-ProRule" id="PRU00473"/>
    </source>
</evidence>
<keyword evidence="3" id="KW-1134">Transmembrane beta strand</keyword>
<keyword evidence="8 10" id="KW-0472">Membrane</keyword>
<evidence type="ECO:0000256" key="9">
    <source>
        <dbReference type="ARBA" id="ARBA00023237"/>
    </source>
</evidence>
<dbReference type="InterPro" id="IPR050330">
    <property type="entry name" value="Bact_OuterMem_StrucFunc"/>
</dbReference>
<dbReference type="Gene3D" id="4.10.1080.10">
    <property type="entry name" value="TSP type-3 repeat"/>
    <property type="match status" value="1"/>
</dbReference>